<dbReference type="InterPro" id="IPR050534">
    <property type="entry name" value="Coronavir_polyprotein_1ab"/>
</dbReference>
<dbReference type="EMBL" id="UIDG01000334">
    <property type="protein sequence ID" value="SUS07225.1"/>
    <property type="molecule type" value="Genomic_DNA"/>
</dbReference>
<name>A0A380TFL1_9ZZZZ</name>
<dbReference type="InterPro" id="IPR014862">
    <property type="entry name" value="TrwC"/>
</dbReference>
<evidence type="ECO:0000313" key="2">
    <source>
        <dbReference type="EMBL" id="SUS07225.1"/>
    </source>
</evidence>
<dbReference type="AlphaFoldDB" id="A0A380TFL1"/>
<proteinExistence type="predicted"/>
<reference evidence="2" key="1">
    <citation type="submission" date="2018-07" db="EMBL/GenBank/DDBJ databases">
        <authorList>
            <person name="Quirk P.G."/>
            <person name="Krulwich T.A."/>
        </authorList>
    </citation>
    <scope>NUCLEOTIDE SEQUENCE</scope>
</reference>
<gene>
    <name evidence="2" type="ORF">DF3PB_40022</name>
</gene>
<dbReference type="Gene3D" id="2.30.30.940">
    <property type="match status" value="1"/>
</dbReference>
<feature type="domain" description="TrwC relaxase" evidence="1">
    <location>
        <begin position="16"/>
        <end position="295"/>
    </location>
</feature>
<dbReference type="SUPFAM" id="SSF55464">
    <property type="entry name" value="Origin of replication-binding domain, RBD-like"/>
    <property type="match status" value="1"/>
</dbReference>
<evidence type="ECO:0000259" key="1">
    <source>
        <dbReference type="Pfam" id="PF08751"/>
    </source>
</evidence>
<sequence length="914" mass="102413">MFGRDDGMITVGVIRNGATYLSHHLRKNDYWSEGEKEVRGEWIGEGARALRLTGPVTDKPFEALRQNRHPVTGEALTARDQANRVAFFDVQLSAPKDVSVLAMVGGDERVREAFVESVKTALAEMERFAAVRERRGEAAGTEAFRLTGNFVGALFFHDASRDLDPQLHGHAVLANATWDAARNEWLALQPVEMLRASAYLRQVMYRELASRLRSLGYEPYEMNSKGFAVRGVEHLRERFSKRTRQVQRLAEEFAANKGRKPTKREVEILVRESREDKLTEISTPAVRAKQRAELNADEARALDGLVRAARQQAPRMQWSHGNARSVLEAALRHVYERSSVVREGEVLNAALELHPDFYRWRELREALEVHPDAIRKDGEMSLRPIRREEDAAVQRVRAGRNQRFPLGDPTQLPPELTAGQRSAATALLESRDFLSVLIGDAGTGKTTVLRAIERAHLGAGGTRFLPLAPTTRARDAMLASGLEQADTVQRFLVSETMQAQAAGRVVLIDEAGLLSTQQLDQVTRIATEVHARLLLVGDTKQHYSVQRGDALRNVVRHSGTPVVRLAEVLRQRNEADRRFSRLLATGAVAEAFGFADRRGLIREAADDNAMFTQAAEHYVGNRMRGIETLVVIPFWEEIERFNAQVRPALRQAGLLGEAEVTREAVKPLTWTEEQKIHWDQYRPGDRLLFARDTRFFKRGVAAEVIAVLPDGLRVRGPKGREAKITRKQRAAFEVGRAQSLAVSVGDRLLIRGREDDAGFANGDFKEVAKVDPKADRIVFTDGRELPRTFAAWTYGHALTSYRSQGSTSEESLLVLGEVAMRALARRQFYVGNTRYRGAHAIYLSNKAEILSRLARPDPGRELATEFMARHRLTLDERLAPRATRGLRAGAREAWHSTVRKLRGLATAQGEGRKA</sequence>
<dbReference type="NCBIfam" id="NF041492">
    <property type="entry name" value="MobF"/>
    <property type="match status" value="1"/>
</dbReference>
<dbReference type="Pfam" id="PF13604">
    <property type="entry name" value="AAA_30"/>
    <property type="match status" value="1"/>
</dbReference>
<dbReference type="SUPFAM" id="SSF52540">
    <property type="entry name" value="P-loop containing nucleoside triphosphate hydrolases"/>
    <property type="match status" value="2"/>
</dbReference>
<protein>
    <submittedName>
        <fullName evidence="2">Conjugal transfer protein</fullName>
    </submittedName>
</protein>
<dbReference type="Gene3D" id="3.40.50.300">
    <property type="entry name" value="P-loop containing nucleotide triphosphate hydrolases"/>
    <property type="match status" value="2"/>
</dbReference>
<organism evidence="2">
    <name type="scientific">metagenome</name>
    <dbReference type="NCBI Taxonomy" id="256318"/>
    <lineage>
        <taxon>unclassified sequences</taxon>
        <taxon>metagenomes</taxon>
    </lineage>
</organism>
<dbReference type="InterPro" id="IPR027417">
    <property type="entry name" value="P-loop_NTPase"/>
</dbReference>
<accession>A0A380TFL1</accession>
<dbReference type="Pfam" id="PF08751">
    <property type="entry name" value="TrwC"/>
    <property type="match status" value="1"/>
</dbReference>
<dbReference type="PANTHER" id="PTHR43788">
    <property type="entry name" value="DNA2/NAM7 HELICASE FAMILY MEMBER"/>
    <property type="match status" value="1"/>
</dbReference>